<proteinExistence type="predicted"/>
<dbReference type="Proteomes" id="UP000527355">
    <property type="component" value="Unassembled WGS sequence"/>
</dbReference>
<accession>A0A7J7YF86</accession>
<keyword evidence="2" id="KW-1185">Reference proteome</keyword>
<sequence length="160" mass="17775">MSVGSGGNLNFYCRGLAPLVGFAHAQWQLTEAPAVCLPGRCTHTIRVALALKPQDRVVCGQVSRKEEFRISIAGEVLPCFDKSMRSRGSQGIQEPPLWPWAQKACSLEKHDYRVQSSAAVEWEGSFCCYALGWIRMHPVAAHRGTLRPFARVVHSETPLR</sequence>
<dbReference type="EMBL" id="JABWUV010000004">
    <property type="protein sequence ID" value="KAF6360170.1"/>
    <property type="molecule type" value="Genomic_DNA"/>
</dbReference>
<comment type="caution">
    <text evidence="1">The sequence shown here is derived from an EMBL/GenBank/DDBJ whole genome shotgun (WGS) entry which is preliminary data.</text>
</comment>
<reference evidence="1 2" key="1">
    <citation type="journal article" date="2020" name="Nature">
        <title>Six reference-quality genomes reveal evolution of bat adaptations.</title>
        <authorList>
            <person name="Jebb D."/>
            <person name="Huang Z."/>
            <person name="Pippel M."/>
            <person name="Hughes G.M."/>
            <person name="Lavrichenko K."/>
            <person name="Devanna P."/>
            <person name="Winkler S."/>
            <person name="Jermiin L.S."/>
            <person name="Skirmuntt E.C."/>
            <person name="Katzourakis A."/>
            <person name="Burkitt-Gray L."/>
            <person name="Ray D.A."/>
            <person name="Sullivan K.A.M."/>
            <person name="Roscito J.G."/>
            <person name="Kirilenko B.M."/>
            <person name="Davalos L.M."/>
            <person name="Corthals A.P."/>
            <person name="Power M.L."/>
            <person name="Jones G."/>
            <person name="Ransome R.D."/>
            <person name="Dechmann D.K.N."/>
            <person name="Locatelli A.G."/>
            <person name="Puechmaille S.J."/>
            <person name="Fedrigo O."/>
            <person name="Jarvis E.D."/>
            <person name="Hiller M."/>
            <person name="Vernes S.C."/>
            <person name="Myers E.W."/>
            <person name="Teeling E.C."/>
        </authorList>
    </citation>
    <scope>NUCLEOTIDE SEQUENCE [LARGE SCALE GENOMIC DNA]</scope>
    <source>
        <strain evidence="1">MMyoMyo1</strain>
        <tissue evidence="1">Flight muscle</tissue>
    </source>
</reference>
<name>A0A7J7YF86_MYOMY</name>
<protein>
    <submittedName>
        <fullName evidence="1">Uncharacterized protein</fullName>
    </submittedName>
</protein>
<organism evidence="1 2">
    <name type="scientific">Myotis myotis</name>
    <name type="common">Greater mouse-eared bat</name>
    <name type="synonym">Vespertilio myotis</name>
    <dbReference type="NCBI Taxonomy" id="51298"/>
    <lineage>
        <taxon>Eukaryota</taxon>
        <taxon>Metazoa</taxon>
        <taxon>Chordata</taxon>
        <taxon>Craniata</taxon>
        <taxon>Vertebrata</taxon>
        <taxon>Euteleostomi</taxon>
        <taxon>Mammalia</taxon>
        <taxon>Eutheria</taxon>
        <taxon>Laurasiatheria</taxon>
        <taxon>Chiroptera</taxon>
        <taxon>Yangochiroptera</taxon>
        <taxon>Vespertilionidae</taxon>
        <taxon>Myotis</taxon>
    </lineage>
</organism>
<dbReference type="AlphaFoldDB" id="A0A7J7YF86"/>
<evidence type="ECO:0000313" key="2">
    <source>
        <dbReference type="Proteomes" id="UP000527355"/>
    </source>
</evidence>
<gene>
    <name evidence="1" type="ORF">mMyoMyo1_011123</name>
</gene>
<evidence type="ECO:0000313" key="1">
    <source>
        <dbReference type="EMBL" id="KAF6360170.1"/>
    </source>
</evidence>